<proteinExistence type="predicted"/>
<dbReference type="PANTHER" id="PTHR46931">
    <property type="entry name" value="CRIB DOMAIN-CONTAINING PROTEIN RIC2"/>
    <property type="match status" value="1"/>
</dbReference>
<dbReference type="Gramene" id="PVH30916">
    <property type="protein sequence ID" value="PVH30916"/>
    <property type="gene ID" value="PAHAL_9G012000"/>
</dbReference>
<dbReference type="InterPro" id="IPR044509">
    <property type="entry name" value="RIC2/4"/>
</dbReference>
<feature type="domain" description="CRIB" evidence="2">
    <location>
        <begin position="174"/>
        <end position="187"/>
    </location>
</feature>
<dbReference type="Proteomes" id="UP000243499">
    <property type="component" value="Chromosome 9"/>
</dbReference>
<organism evidence="3">
    <name type="scientific">Panicum hallii</name>
    <dbReference type="NCBI Taxonomy" id="206008"/>
    <lineage>
        <taxon>Eukaryota</taxon>
        <taxon>Viridiplantae</taxon>
        <taxon>Streptophyta</taxon>
        <taxon>Embryophyta</taxon>
        <taxon>Tracheophyta</taxon>
        <taxon>Spermatophyta</taxon>
        <taxon>Magnoliopsida</taxon>
        <taxon>Liliopsida</taxon>
        <taxon>Poales</taxon>
        <taxon>Poaceae</taxon>
        <taxon>PACMAD clade</taxon>
        <taxon>Panicoideae</taxon>
        <taxon>Panicodae</taxon>
        <taxon>Paniceae</taxon>
        <taxon>Panicinae</taxon>
        <taxon>Panicum</taxon>
        <taxon>Panicum sect. Panicum</taxon>
    </lineage>
</organism>
<dbReference type="InterPro" id="IPR000095">
    <property type="entry name" value="CRIB_dom"/>
</dbReference>
<evidence type="ECO:0000256" key="1">
    <source>
        <dbReference type="SAM" id="MobiDB-lite"/>
    </source>
</evidence>
<dbReference type="EMBL" id="CM008054">
    <property type="protein sequence ID" value="PVH30916.1"/>
    <property type="molecule type" value="Genomic_DNA"/>
</dbReference>
<evidence type="ECO:0000313" key="3">
    <source>
        <dbReference type="EMBL" id="PVH30916.1"/>
    </source>
</evidence>
<feature type="region of interest" description="Disordered" evidence="1">
    <location>
        <begin position="1"/>
        <end position="21"/>
    </location>
</feature>
<dbReference type="AlphaFoldDB" id="A0A2T8HZP9"/>
<dbReference type="Pfam" id="PF00786">
    <property type="entry name" value="PBD"/>
    <property type="match status" value="1"/>
</dbReference>
<gene>
    <name evidence="3" type="ORF">PAHAL_9G012000</name>
</gene>
<evidence type="ECO:0000259" key="2">
    <source>
        <dbReference type="PROSITE" id="PS50108"/>
    </source>
</evidence>
<dbReference type="CDD" id="cd00132">
    <property type="entry name" value="CRIB"/>
    <property type="match status" value="1"/>
</dbReference>
<protein>
    <recommendedName>
        <fullName evidence="2">CRIB domain-containing protein</fullName>
    </recommendedName>
</protein>
<name>A0A2T8HZP9_9POAL</name>
<feature type="compositionally biased region" description="Low complexity" evidence="1">
    <location>
        <begin position="101"/>
        <end position="118"/>
    </location>
</feature>
<dbReference type="PANTHER" id="PTHR46931:SF17">
    <property type="entry name" value="OS03G0847900 PROTEIN"/>
    <property type="match status" value="1"/>
</dbReference>
<dbReference type="PROSITE" id="PS50108">
    <property type="entry name" value="CRIB"/>
    <property type="match status" value="1"/>
</dbReference>
<sequence>MHPWQQSQKHKPGHDGRPNHLQHHPAFLAVSLFVRAFPSWPLDRLPYREREGYNTTHMKDRRGSSGGVERFAVFPFSMGCMSQSAVSVADPSEKKPQGDPSSSSSATATTTARTAGSSEDGAGETVKEKAAVAAASPGLVAAGVSRLMKGIKSLSLMFAGDGGDEEEEEREMVIGYPTDVQHVGHIGWDGHNKVGAMGMVNAFSLPSSLSLRQLEMAMDQAAHASA</sequence>
<feature type="region of interest" description="Disordered" evidence="1">
    <location>
        <begin position="87"/>
        <end position="124"/>
    </location>
</feature>
<dbReference type="Gene3D" id="3.90.810.10">
    <property type="entry name" value="CRIB domain"/>
    <property type="match status" value="1"/>
</dbReference>
<dbReference type="InterPro" id="IPR036936">
    <property type="entry name" value="CRIB_dom_sf"/>
</dbReference>
<accession>A0A2T8HZP9</accession>
<reference evidence="3" key="1">
    <citation type="submission" date="2018-04" db="EMBL/GenBank/DDBJ databases">
        <title>WGS assembly of Panicum hallii.</title>
        <authorList>
            <person name="Lovell J."/>
            <person name="Jenkins J."/>
            <person name="Lowry D."/>
            <person name="Mamidi S."/>
            <person name="Sreedasyam A."/>
            <person name="Weng X."/>
            <person name="Barry K."/>
            <person name="Bonette J."/>
            <person name="Campitelli B."/>
            <person name="Daum C."/>
            <person name="Gordon S."/>
            <person name="Gould B."/>
            <person name="Lipzen A."/>
            <person name="Macqueen A."/>
            <person name="Palacio-Mejia J."/>
            <person name="Plott C."/>
            <person name="Shakirov E."/>
            <person name="Shu S."/>
            <person name="Yoshinaga Y."/>
            <person name="Zane M."/>
            <person name="Rokhsar D."/>
            <person name="Grimwood J."/>
            <person name="Schmutz J."/>
            <person name="Juenger T."/>
        </authorList>
    </citation>
    <scope>NUCLEOTIDE SEQUENCE [LARGE SCALE GENOMIC DNA]</scope>
    <source>
        <strain evidence="3">FIL2</strain>
    </source>
</reference>